<feature type="compositionally biased region" description="Low complexity" evidence="1">
    <location>
        <begin position="496"/>
        <end position="511"/>
    </location>
</feature>
<organism evidence="4 5">
    <name type="scientific">Diaporthe australafricana</name>
    <dbReference type="NCBI Taxonomy" id="127596"/>
    <lineage>
        <taxon>Eukaryota</taxon>
        <taxon>Fungi</taxon>
        <taxon>Dikarya</taxon>
        <taxon>Ascomycota</taxon>
        <taxon>Pezizomycotina</taxon>
        <taxon>Sordariomycetes</taxon>
        <taxon>Sordariomycetidae</taxon>
        <taxon>Diaporthales</taxon>
        <taxon>Diaporthaceae</taxon>
        <taxon>Diaporthe</taxon>
    </lineage>
</organism>
<feature type="compositionally biased region" description="Polar residues" evidence="1">
    <location>
        <begin position="453"/>
        <end position="469"/>
    </location>
</feature>
<feature type="compositionally biased region" description="Basic residues" evidence="1">
    <location>
        <begin position="525"/>
        <end position="536"/>
    </location>
</feature>
<evidence type="ECO:0000259" key="2">
    <source>
        <dbReference type="Pfam" id="PF10680"/>
    </source>
</evidence>
<feature type="region of interest" description="Disordered" evidence="1">
    <location>
        <begin position="1"/>
        <end position="41"/>
    </location>
</feature>
<dbReference type="Pfam" id="PF10680">
    <property type="entry name" value="RRN9"/>
    <property type="match status" value="1"/>
</dbReference>
<protein>
    <recommendedName>
        <fullName evidence="6">Rrn9 domain-containing protein</fullName>
    </recommendedName>
</protein>
<gene>
    <name evidence="4" type="ORF">Daus18300_004102</name>
</gene>
<feature type="compositionally biased region" description="Acidic residues" evidence="1">
    <location>
        <begin position="82"/>
        <end position="94"/>
    </location>
</feature>
<feature type="compositionally biased region" description="Basic and acidic residues" evidence="1">
    <location>
        <begin position="208"/>
        <end position="218"/>
    </location>
</feature>
<feature type="compositionally biased region" description="Basic residues" evidence="1">
    <location>
        <begin position="381"/>
        <end position="391"/>
    </location>
</feature>
<feature type="compositionally biased region" description="Basic and acidic residues" evidence="1">
    <location>
        <begin position="603"/>
        <end position="628"/>
    </location>
</feature>
<feature type="region of interest" description="Disordered" evidence="1">
    <location>
        <begin position="452"/>
        <end position="543"/>
    </location>
</feature>
<feature type="region of interest" description="Disordered" evidence="1">
    <location>
        <begin position="357"/>
        <end position="395"/>
    </location>
</feature>
<accession>A0ABR3XBA3</accession>
<feature type="region of interest" description="Disordered" evidence="1">
    <location>
        <begin position="265"/>
        <end position="340"/>
    </location>
</feature>
<feature type="compositionally biased region" description="Acidic residues" evidence="1">
    <location>
        <begin position="1"/>
        <end position="11"/>
    </location>
</feature>
<evidence type="ECO:0000313" key="5">
    <source>
        <dbReference type="Proteomes" id="UP001583177"/>
    </source>
</evidence>
<dbReference type="Pfam" id="PF26176">
    <property type="entry name" value="zf_C2H2_17_2"/>
    <property type="match status" value="1"/>
</dbReference>
<evidence type="ECO:0000313" key="4">
    <source>
        <dbReference type="EMBL" id="KAL1872962.1"/>
    </source>
</evidence>
<feature type="domain" description="C2H2-domain containing protein second zinc finger" evidence="3">
    <location>
        <begin position="538"/>
        <end position="566"/>
    </location>
</feature>
<reference evidence="4 5" key="1">
    <citation type="journal article" date="2024" name="IMA Fungus">
        <title>IMA Genome - F19 : A genome assembly and annotation guide to empower mycologists, including annotated draft genome sequences of Ceratocystis pirilliformis, Diaporthe australafricana, Fusarium ophioides, Paecilomyces lecythidis, and Sporothrix stenoceras.</title>
        <authorList>
            <person name="Aylward J."/>
            <person name="Wilson A.M."/>
            <person name="Visagie C.M."/>
            <person name="Spraker J."/>
            <person name="Barnes I."/>
            <person name="Buitendag C."/>
            <person name="Ceriani C."/>
            <person name="Del Mar Angel L."/>
            <person name="du Plessis D."/>
            <person name="Fuchs T."/>
            <person name="Gasser K."/>
            <person name="Kramer D."/>
            <person name="Li W."/>
            <person name="Munsamy K."/>
            <person name="Piso A."/>
            <person name="Price J.L."/>
            <person name="Sonnekus B."/>
            <person name="Thomas C."/>
            <person name="van der Nest A."/>
            <person name="van Dijk A."/>
            <person name="van Heerden A."/>
            <person name="van Vuuren N."/>
            <person name="Yilmaz N."/>
            <person name="Duong T.A."/>
            <person name="van der Merwe N.A."/>
            <person name="Wingfield M.J."/>
            <person name="Wingfield B.D."/>
        </authorList>
    </citation>
    <scope>NUCLEOTIDE SEQUENCE [LARGE SCALE GENOMIC DNA]</scope>
    <source>
        <strain evidence="4 5">CMW 18300</strain>
    </source>
</reference>
<comment type="caution">
    <text evidence="4">The sequence shown here is derived from an EMBL/GenBank/DDBJ whole genome shotgun (WGS) entry which is preliminary data.</text>
</comment>
<feature type="compositionally biased region" description="Basic residues" evidence="1">
    <location>
        <begin position="325"/>
        <end position="336"/>
    </location>
</feature>
<dbReference type="InterPro" id="IPR019622">
    <property type="entry name" value="Rrn9_dom"/>
</dbReference>
<dbReference type="EMBL" id="JAWRVE010000027">
    <property type="protein sequence ID" value="KAL1872962.1"/>
    <property type="molecule type" value="Genomic_DNA"/>
</dbReference>
<keyword evidence="5" id="KW-1185">Reference proteome</keyword>
<evidence type="ECO:0000259" key="3">
    <source>
        <dbReference type="Pfam" id="PF26176"/>
    </source>
</evidence>
<feature type="compositionally biased region" description="Acidic residues" evidence="1">
    <location>
        <begin position="271"/>
        <end position="285"/>
    </location>
</feature>
<evidence type="ECO:0008006" key="6">
    <source>
        <dbReference type="Google" id="ProtNLM"/>
    </source>
</evidence>
<feature type="domain" description="Rrn9" evidence="2">
    <location>
        <begin position="55"/>
        <end position="120"/>
    </location>
</feature>
<feature type="compositionally biased region" description="Low complexity" evidence="1">
    <location>
        <begin position="295"/>
        <end position="306"/>
    </location>
</feature>
<dbReference type="InterPro" id="IPR059095">
    <property type="entry name" value="Znf_C2H2_17_2nd"/>
</dbReference>
<dbReference type="Gene3D" id="3.30.160.60">
    <property type="entry name" value="Classic Zinc Finger"/>
    <property type="match status" value="1"/>
</dbReference>
<name>A0ABR3XBA3_9PEZI</name>
<sequence>MASSQDDDDEWDKSTSEIQSEDSDDLHESRPNRWKGPPQTWRTIVEDDRLTHNALERVRNQDLSLHLYNAFALRQGAPPAAADDDSSLEEDVDAETGRPVRNEPWAPPKSWTAWPVGTEHLQVDDFMKKTEDEDEVFTSRRLERQMPSSTLEEVVSATTLRFAKERFLRRRVTEPSRGGDNVSIKIEHVSSGNESLPSEVEDDDDERTDVSREPEVRKQKTPVRMFKPAVATDDDVSYDLIRPSTRNILGKLDRTLTVLHNARMTSAQNLEDSEESSSENEDASGDLEQPPQPSQPQQSSRASSSPDRSRSRSRISSDEEAAMAVKKKSNRGRPRKYVQLEGESERDFLVRRARALKEKQPLAGDDNDATTSAGESQSSPRKPRWGRKRRRESMTEDREYWMHKKLERFNLRDWSDVMGAAALAGFPPSVVARATQRCADLFGQGMEMHRINETSASSGATGVHTTTYQPGAEMAPSRSESDEDVDDLHLRRARSMSRNSSAAPSRPVSSTSDEEGHETGGSPKKPQKQTRPRGKGQHYCPYTDCSRAVDGFDRPFNLKRHMKLVHGQDNMDVVEKEEADTDDMDGGIHRDGFLEPIRVQKGWRAEDTKKRAERKPATKRQQDEKPGNGEDTEPAQDSSRESDDDSE</sequence>
<evidence type="ECO:0000256" key="1">
    <source>
        <dbReference type="SAM" id="MobiDB-lite"/>
    </source>
</evidence>
<dbReference type="Proteomes" id="UP001583177">
    <property type="component" value="Unassembled WGS sequence"/>
</dbReference>
<feature type="compositionally biased region" description="Polar residues" evidence="1">
    <location>
        <begin position="369"/>
        <end position="379"/>
    </location>
</feature>
<feature type="region of interest" description="Disordered" evidence="1">
    <location>
        <begin position="577"/>
        <end position="647"/>
    </location>
</feature>
<proteinExistence type="predicted"/>
<feature type="region of interest" description="Disordered" evidence="1">
    <location>
        <begin position="173"/>
        <end position="225"/>
    </location>
</feature>
<feature type="region of interest" description="Disordered" evidence="1">
    <location>
        <begin position="77"/>
        <end position="113"/>
    </location>
</feature>